<accession>A0ABP6VV49</accession>
<evidence type="ECO:0000313" key="2">
    <source>
        <dbReference type="EMBL" id="GAA3539347.1"/>
    </source>
</evidence>
<dbReference type="Proteomes" id="UP001500795">
    <property type="component" value="Unassembled WGS sequence"/>
</dbReference>
<keyword evidence="3" id="KW-1185">Reference proteome</keyword>
<comment type="caution">
    <text evidence="2">The sequence shown here is derived from an EMBL/GenBank/DDBJ whole genome shotgun (WGS) entry which is preliminary data.</text>
</comment>
<gene>
    <name evidence="2" type="ORF">GCM10022394_18820</name>
</gene>
<keyword evidence="1" id="KW-0812">Transmembrane</keyword>
<dbReference type="EMBL" id="BAABCX010000002">
    <property type="protein sequence ID" value="GAA3539347.1"/>
    <property type="molecule type" value="Genomic_DNA"/>
</dbReference>
<proteinExistence type="predicted"/>
<reference evidence="3" key="1">
    <citation type="journal article" date="2019" name="Int. J. Syst. Evol. Microbiol.">
        <title>The Global Catalogue of Microorganisms (GCM) 10K type strain sequencing project: providing services to taxonomists for standard genome sequencing and annotation.</title>
        <authorList>
            <consortium name="The Broad Institute Genomics Platform"/>
            <consortium name="The Broad Institute Genome Sequencing Center for Infectious Disease"/>
            <person name="Wu L."/>
            <person name="Ma J."/>
        </authorList>
    </citation>
    <scope>NUCLEOTIDE SEQUENCE [LARGE SCALE GENOMIC DNA]</scope>
    <source>
        <strain evidence="3">JCM 17110</strain>
    </source>
</reference>
<name>A0ABP6VV49_9GAMM</name>
<evidence type="ECO:0000256" key="1">
    <source>
        <dbReference type="SAM" id="Phobius"/>
    </source>
</evidence>
<evidence type="ECO:0000313" key="3">
    <source>
        <dbReference type="Proteomes" id="UP001500795"/>
    </source>
</evidence>
<sequence length="226" mass="25625">MSVPLRYQHPSIVAHLAQRYVLGVQTFRVRRRCQVLSRRVPALALAVRQWQERLHPLAEGSAVQPAAALWSGIEQRLWGPSQQAQLRLWRSLFALAASLLLTVTVWLWQSPALPPGPHYIAALNGSTEPVQWVVNVTRLKPGVVRLGIEGEHWAEQPMALWAQGRDGNWRLLGKPSSRNREWPLDKARWLAVAEAERLVLTTSVEQTPEQSGWLSEGPCLQLREWL</sequence>
<feature type="transmembrane region" description="Helical" evidence="1">
    <location>
        <begin position="88"/>
        <end position="108"/>
    </location>
</feature>
<dbReference type="RefSeq" id="WP_344957266.1">
    <property type="nucleotide sequence ID" value="NZ_BAABCX010000002.1"/>
</dbReference>
<keyword evidence="1" id="KW-1133">Transmembrane helix</keyword>
<organism evidence="2 3">
    <name type="scientific">Zobellella aerophila</name>
    <dbReference type="NCBI Taxonomy" id="870480"/>
    <lineage>
        <taxon>Bacteria</taxon>
        <taxon>Pseudomonadati</taxon>
        <taxon>Pseudomonadota</taxon>
        <taxon>Gammaproteobacteria</taxon>
        <taxon>Aeromonadales</taxon>
        <taxon>Aeromonadaceae</taxon>
        <taxon>Zobellella</taxon>
    </lineage>
</organism>
<protein>
    <submittedName>
        <fullName evidence="2">Uncharacterized protein</fullName>
    </submittedName>
</protein>
<keyword evidence="1" id="KW-0472">Membrane</keyword>